<dbReference type="Proteomes" id="UP000195105">
    <property type="component" value="Unassembled WGS sequence"/>
</dbReference>
<feature type="compositionally biased region" description="Polar residues" evidence="1">
    <location>
        <begin position="381"/>
        <end position="390"/>
    </location>
</feature>
<organism evidence="4 5">
    <name type="scientific">Streptomyces swartbergensis</name>
    <dbReference type="NCBI Taxonomy" id="487165"/>
    <lineage>
        <taxon>Bacteria</taxon>
        <taxon>Bacillati</taxon>
        <taxon>Actinomycetota</taxon>
        <taxon>Actinomycetes</taxon>
        <taxon>Kitasatosporales</taxon>
        <taxon>Streptomycetaceae</taxon>
        <taxon>Streptomyces</taxon>
    </lineage>
</organism>
<keyword evidence="3" id="KW-0732">Signal</keyword>
<feature type="signal peptide" evidence="3">
    <location>
        <begin position="1"/>
        <end position="31"/>
    </location>
</feature>
<feature type="transmembrane region" description="Helical" evidence="2">
    <location>
        <begin position="120"/>
        <end position="140"/>
    </location>
</feature>
<evidence type="ECO:0000313" key="4">
    <source>
        <dbReference type="EMBL" id="OUC81896.1"/>
    </source>
</evidence>
<evidence type="ECO:0000256" key="2">
    <source>
        <dbReference type="SAM" id="Phobius"/>
    </source>
</evidence>
<dbReference type="RefSeq" id="WP_086606036.1">
    <property type="nucleotide sequence ID" value="NZ_NGFN01000628.1"/>
</dbReference>
<feature type="transmembrane region" description="Helical" evidence="2">
    <location>
        <begin position="152"/>
        <end position="178"/>
    </location>
</feature>
<feature type="region of interest" description="Disordered" evidence="1">
    <location>
        <begin position="366"/>
        <end position="390"/>
    </location>
</feature>
<keyword evidence="2" id="KW-1133">Transmembrane helix</keyword>
<dbReference type="EMBL" id="NGFN01000628">
    <property type="protein sequence ID" value="OUC81896.1"/>
    <property type="molecule type" value="Genomic_DNA"/>
</dbReference>
<feature type="transmembrane region" description="Helical" evidence="2">
    <location>
        <begin position="218"/>
        <end position="236"/>
    </location>
</feature>
<feature type="transmembrane region" description="Helical" evidence="2">
    <location>
        <begin position="271"/>
        <end position="292"/>
    </location>
</feature>
<feature type="chain" id="PRO_5012602658" description="Integral membrane protein" evidence="3">
    <location>
        <begin position="32"/>
        <end position="390"/>
    </location>
</feature>
<name>A0A243QIW9_9ACTN</name>
<reference evidence="4 5" key="1">
    <citation type="submission" date="2017-05" db="EMBL/GenBank/DDBJ databases">
        <title>Biotechnological potential of actinobacteria isolated from South African environments.</title>
        <authorList>
            <person name="Le Roes-Hill M."/>
            <person name="Prins A."/>
            <person name="Durrell K.A."/>
        </authorList>
    </citation>
    <scope>NUCLEOTIDE SEQUENCE [LARGE SCALE GENOMIC DNA]</scope>
    <source>
        <strain evidence="4 5">HMC13</strain>
    </source>
</reference>
<evidence type="ECO:0000313" key="5">
    <source>
        <dbReference type="Proteomes" id="UP000195105"/>
    </source>
</evidence>
<evidence type="ECO:0000256" key="3">
    <source>
        <dbReference type="SAM" id="SignalP"/>
    </source>
</evidence>
<proteinExistence type="predicted"/>
<accession>A0A243QIW9</accession>
<comment type="caution">
    <text evidence="4">The sequence shown here is derived from an EMBL/GenBank/DDBJ whole genome shotgun (WGS) entry which is preliminary data.</text>
</comment>
<feature type="transmembrane region" description="Helical" evidence="2">
    <location>
        <begin position="304"/>
        <end position="325"/>
    </location>
</feature>
<feature type="non-terminal residue" evidence="4">
    <location>
        <position position="390"/>
    </location>
</feature>
<sequence length="390" mass="39707">MPGSPRRAAKLAATLTAVQTAVVLLAGRAVAAPTPSPTPSNGNCSLLSGRALEICEGDTGSGGGSGGGTSRLDPTSTLDPLSSLAKGCADAASWTVGKLSEAVKDTANVDFTNPKFLQQYAVVFAASTILTLLLWLLAVAKRAVRGVPLTTALSEAIGFLWLTVLASAFTPLILYTVVSATDGITEVLAKATGDQTDAFFGTFSEALKKGEDIGGGPIMLIVVSLVSILAAGVLWLELVIRAALLYVGALLGTVVYAGLVDKNLWGHVRRWAGIMIAVILVKPVIVIVLGLAGALSADDGPDAFSAVVSGLAIILLAIFASAMIYRFVPGFGDEIAGSRNNRLMQGAEGKAAAVISSPASLVAQGIKTHSTRADNNGGGSQSSAPRPSNP</sequence>
<keyword evidence="5" id="KW-1185">Reference proteome</keyword>
<feature type="transmembrane region" description="Helical" evidence="2">
    <location>
        <begin position="243"/>
        <end position="259"/>
    </location>
</feature>
<dbReference type="AlphaFoldDB" id="A0A243QIW9"/>
<keyword evidence="2" id="KW-0472">Membrane</keyword>
<gene>
    <name evidence="4" type="ORF">CA983_42850</name>
</gene>
<evidence type="ECO:0008006" key="6">
    <source>
        <dbReference type="Google" id="ProtNLM"/>
    </source>
</evidence>
<protein>
    <recommendedName>
        <fullName evidence="6">Integral membrane protein</fullName>
    </recommendedName>
</protein>
<keyword evidence="2" id="KW-0812">Transmembrane</keyword>
<evidence type="ECO:0000256" key="1">
    <source>
        <dbReference type="SAM" id="MobiDB-lite"/>
    </source>
</evidence>